<keyword evidence="3" id="KW-1185">Reference proteome</keyword>
<dbReference type="EMBL" id="CP109441">
    <property type="protein sequence ID" value="WUV45401.1"/>
    <property type="molecule type" value="Genomic_DNA"/>
</dbReference>
<dbReference type="Proteomes" id="UP001432062">
    <property type="component" value="Chromosome"/>
</dbReference>
<evidence type="ECO:0008006" key="4">
    <source>
        <dbReference type="Google" id="ProtNLM"/>
    </source>
</evidence>
<dbReference type="SUPFAM" id="SSF56349">
    <property type="entry name" value="DNA breaking-rejoining enzymes"/>
    <property type="match status" value="1"/>
</dbReference>
<sequence>MALDILAVRIRRLKKVRLALPPRPDNADWPEDLLFFDLDDGGPCNLKTMGRRWQRLAAALKLPEGVTPHSLRKHLGTEGISAGLDVTKVADQLGNTSRVLRKSYVRRHQPHADVTALIGDKLGPALNEVARRRSG</sequence>
<evidence type="ECO:0000313" key="3">
    <source>
        <dbReference type="Proteomes" id="UP001432062"/>
    </source>
</evidence>
<dbReference type="InterPro" id="IPR011010">
    <property type="entry name" value="DNA_brk_join_enz"/>
</dbReference>
<dbReference type="RefSeq" id="WP_329408728.1">
    <property type="nucleotide sequence ID" value="NZ_CP109441.1"/>
</dbReference>
<evidence type="ECO:0000256" key="1">
    <source>
        <dbReference type="ARBA" id="ARBA00023172"/>
    </source>
</evidence>
<protein>
    <recommendedName>
        <fullName evidence="4">Tyr recombinase domain-containing protein</fullName>
    </recommendedName>
</protein>
<evidence type="ECO:0000313" key="2">
    <source>
        <dbReference type="EMBL" id="WUV45401.1"/>
    </source>
</evidence>
<name>A0ABZ1YT47_9NOCA</name>
<organism evidence="2 3">
    <name type="scientific">Nocardia vinacea</name>
    <dbReference type="NCBI Taxonomy" id="96468"/>
    <lineage>
        <taxon>Bacteria</taxon>
        <taxon>Bacillati</taxon>
        <taxon>Actinomycetota</taxon>
        <taxon>Actinomycetes</taxon>
        <taxon>Mycobacteriales</taxon>
        <taxon>Nocardiaceae</taxon>
        <taxon>Nocardia</taxon>
    </lineage>
</organism>
<keyword evidence="1" id="KW-0233">DNA recombination</keyword>
<gene>
    <name evidence="2" type="ORF">OG563_40905</name>
</gene>
<dbReference type="Gene3D" id="1.10.443.10">
    <property type="entry name" value="Intergrase catalytic core"/>
    <property type="match status" value="1"/>
</dbReference>
<proteinExistence type="predicted"/>
<dbReference type="InterPro" id="IPR013762">
    <property type="entry name" value="Integrase-like_cat_sf"/>
</dbReference>
<accession>A0ABZ1YT47</accession>
<reference evidence="2" key="1">
    <citation type="submission" date="2022-10" db="EMBL/GenBank/DDBJ databases">
        <title>The complete genomes of actinobacterial strains from the NBC collection.</title>
        <authorList>
            <person name="Joergensen T.S."/>
            <person name="Alvarez Arevalo M."/>
            <person name="Sterndorff E.B."/>
            <person name="Faurdal D."/>
            <person name="Vuksanovic O."/>
            <person name="Mourched A.-S."/>
            <person name="Charusanti P."/>
            <person name="Shaw S."/>
            <person name="Blin K."/>
            <person name="Weber T."/>
        </authorList>
    </citation>
    <scope>NUCLEOTIDE SEQUENCE</scope>
    <source>
        <strain evidence="2">NBC_01482</strain>
    </source>
</reference>